<protein>
    <submittedName>
        <fullName evidence="2">Type II secretion system protein</fullName>
    </submittedName>
</protein>
<sequence length="531" mass="58839">MKGRKSNINDAGISLLELIIAVSIFAIAAVVFLQAFVTSGHVNKKSALYLNATTTAQNLMEELKAKSFEEVSLAFNYPIDSLTKQMRLGMLSEQKDQLENGELILKESLKEGDAYKDVRLYRDTDPDTSAVTASVISTDHGKTYTFQPRTKGKNQSKYYFQADGIVSGEDTFDALITFDGSKDSGYKKQSNTSSATGKNDYEVPNISKLDTESNAFLIMPQNWDENAMKAIVQGQTEYANKMFPDSLAASGTDGEQKTLLDATEVYQYTKRTLYIKVEESGGTVKASAKYTLNAYNYAKEGGKNYESMRICPCNGTGQTTGEDKCFCRYESAYVPFYSSEAGAELKNIFIFYYPNYHSTSAANPLDEIVFENTSNYPVQLYITKQRPEQADGSQTLPTSTQEQKYRMSLTIEENPSARGLINWNTNPSLYQAKTVLRTNLDEDISEAASTADRLSVNQMKLVYQAVSDSGQKGKKVSGNAAKQVLSVNGLDDKESVDRIYSMKVEIYKAGAAQNNFPESDRIVVLDGAKEQ</sequence>
<keyword evidence="1" id="KW-0472">Membrane</keyword>
<accession>A0A3E2TR86</accession>
<reference evidence="2 3" key="1">
    <citation type="submission" date="2018-08" db="EMBL/GenBank/DDBJ databases">
        <title>A genome reference for cultivated species of the human gut microbiota.</title>
        <authorList>
            <person name="Zou Y."/>
            <person name="Xue W."/>
            <person name="Luo G."/>
        </authorList>
    </citation>
    <scope>NUCLEOTIDE SEQUENCE [LARGE SCALE GENOMIC DNA]</scope>
    <source>
        <strain evidence="2 3">AF45-17</strain>
    </source>
</reference>
<gene>
    <name evidence="2" type="ORF">DW070_03730</name>
</gene>
<dbReference type="PROSITE" id="PS00409">
    <property type="entry name" value="PROKAR_NTER_METHYL"/>
    <property type="match status" value="1"/>
</dbReference>
<evidence type="ECO:0000313" key="3">
    <source>
        <dbReference type="Proteomes" id="UP000260773"/>
    </source>
</evidence>
<name>A0A3E2TR86_9FIRM</name>
<dbReference type="AlphaFoldDB" id="A0A3E2TR86"/>
<feature type="transmembrane region" description="Helical" evidence="1">
    <location>
        <begin position="12"/>
        <end position="37"/>
    </location>
</feature>
<keyword evidence="1" id="KW-1133">Transmembrane helix</keyword>
<keyword evidence="1" id="KW-0812">Transmembrane</keyword>
<organism evidence="2 3">
    <name type="scientific">Coprococcus catus</name>
    <dbReference type="NCBI Taxonomy" id="116085"/>
    <lineage>
        <taxon>Bacteria</taxon>
        <taxon>Bacillati</taxon>
        <taxon>Bacillota</taxon>
        <taxon>Clostridia</taxon>
        <taxon>Lachnospirales</taxon>
        <taxon>Lachnospiraceae</taxon>
        <taxon>Coprococcus</taxon>
    </lineage>
</organism>
<proteinExistence type="predicted"/>
<dbReference type="InterPro" id="IPR012902">
    <property type="entry name" value="N_methyl_site"/>
</dbReference>
<dbReference type="Proteomes" id="UP000260773">
    <property type="component" value="Unassembled WGS sequence"/>
</dbReference>
<evidence type="ECO:0000313" key="2">
    <source>
        <dbReference type="EMBL" id="RGB81260.1"/>
    </source>
</evidence>
<comment type="caution">
    <text evidence="2">The sequence shown here is derived from an EMBL/GenBank/DDBJ whole genome shotgun (WGS) entry which is preliminary data.</text>
</comment>
<dbReference type="EMBL" id="QVEP01000006">
    <property type="protein sequence ID" value="RGB81260.1"/>
    <property type="molecule type" value="Genomic_DNA"/>
</dbReference>
<evidence type="ECO:0000256" key="1">
    <source>
        <dbReference type="SAM" id="Phobius"/>
    </source>
</evidence>